<feature type="domain" description="Sushi" evidence="3">
    <location>
        <begin position="197"/>
        <end position="259"/>
    </location>
</feature>
<proteinExistence type="predicted"/>
<dbReference type="CDD" id="cd00033">
    <property type="entry name" value="CCP"/>
    <property type="match status" value="1"/>
</dbReference>
<organism evidence="4 5">
    <name type="scientific">Thecamonas trahens ATCC 50062</name>
    <dbReference type="NCBI Taxonomy" id="461836"/>
    <lineage>
        <taxon>Eukaryota</taxon>
        <taxon>Apusozoa</taxon>
        <taxon>Apusomonadida</taxon>
        <taxon>Apusomonadidae</taxon>
        <taxon>Thecamonas</taxon>
    </lineage>
</organism>
<dbReference type="SMART" id="SM00032">
    <property type="entry name" value="CCP"/>
    <property type="match status" value="1"/>
</dbReference>
<dbReference type="OrthoDB" id="538624at2759"/>
<evidence type="ECO:0000313" key="4">
    <source>
        <dbReference type="EMBL" id="KNC51571.1"/>
    </source>
</evidence>
<keyword evidence="1" id="KW-1015">Disulfide bond</keyword>
<dbReference type="Pfam" id="PF00084">
    <property type="entry name" value="Sushi"/>
    <property type="match status" value="1"/>
</dbReference>
<evidence type="ECO:0000313" key="5">
    <source>
        <dbReference type="Proteomes" id="UP000054408"/>
    </source>
</evidence>
<dbReference type="PANTHER" id="PTHR11319">
    <property type="entry name" value="G PROTEIN-COUPLED RECEPTOR-RELATED"/>
    <property type="match status" value="1"/>
</dbReference>
<accession>A0A0L0DHJ8</accession>
<keyword evidence="2" id="KW-0812">Transmembrane</keyword>
<evidence type="ECO:0000256" key="2">
    <source>
        <dbReference type="SAM" id="Phobius"/>
    </source>
</evidence>
<dbReference type="EMBL" id="GL349468">
    <property type="protein sequence ID" value="KNC51571.1"/>
    <property type="molecule type" value="Genomic_DNA"/>
</dbReference>
<name>A0A0L0DHJ8_THETB</name>
<feature type="transmembrane region" description="Helical" evidence="2">
    <location>
        <begin position="521"/>
        <end position="540"/>
    </location>
</feature>
<feature type="transmembrane region" description="Helical" evidence="2">
    <location>
        <begin position="552"/>
        <end position="574"/>
    </location>
</feature>
<dbReference type="RefSeq" id="XP_013755973.1">
    <property type="nucleotide sequence ID" value="XM_013900519.1"/>
</dbReference>
<dbReference type="InterPro" id="IPR000436">
    <property type="entry name" value="Sushi_SCR_CCP_dom"/>
</dbReference>
<keyword evidence="5" id="KW-1185">Reference proteome</keyword>
<dbReference type="AlphaFoldDB" id="A0A0L0DHJ8"/>
<dbReference type="GeneID" id="25566387"/>
<keyword evidence="2" id="KW-1133">Transmembrane helix</keyword>
<feature type="transmembrane region" description="Helical" evidence="2">
    <location>
        <begin position="748"/>
        <end position="765"/>
    </location>
</feature>
<keyword evidence="2" id="KW-0472">Membrane</keyword>
<protein>
    <recommendedName>
        <fullName evidence="3">Sushi domain-containing protein</fullName>
    </recommendedName>
</protein>
<evidence type="ECO:0000256" key="1">
    <source>
        <dbReference type="ARBA" id="ARBA00023157"/>
    </source>
</evidence>
<feature type="transmembrane region" description="Helical" evidence="2">
    <location>
        <begin position="615"/>
        <end position="636"/>
    </location>
</feature>
<sequence length="845" mass="88082">MAEAATLKQAVGTPSSPLFTASMASTGEVAAGPTALVFDGTISAVNFGFSPPIASTTGAVVFAETSVMSFSKMDGASGGADVRTSVYDVEALEAEVDMANLPWADYRGLQAVPLLTGDGDQTWTDVAVSASTKSFSGRQLAAMLSSWAQGRQEQLRTSGVPNNIVMMISDAGTLKCPSCSLSASPLPTLTVDYYEICRVVTVANGQVSVSPVTGRTQAAVGDSLVVTCSAGYTLTGSVDGVILCTDTGSYDPPLTGIACEAARPPASPPPPPPPTFVGPVRPPPEVAPVVEPTPPGTEFADVTFFLEPSTSPLGGGVEMTMRKVPDGAAYCDPTKYEIDVYIFAPGAQPVLLRDIEDPARGGEKPGIVFISPASNETGYVAIDIVRRAKGTEQIIDVHVLPSLLNYVDHDCILPGYVFFDGSCKPCVDIEGAYCPGGARMWPLDGYWAASEDGRPTKCRVASSCPGAVGSAGVPPQQTVTGKRRTATCQARYTGTFCAQCAAGYSMDNGVCRSCGGATASYVETALAGVGLVAVIVLLALSQVLLSRSKFALVLFTLLCLQNTVFAVRLGFQAIDDGEVPSWLPTAVRMSTLILFDLEALRHGCAVPPMSYPSLYMASLCIGALVPLAAVVLRYTCLRSRKVAPSRASTRSEQGVRERASTLGESMASPSSIFINGEFISGLGSSSSSDIASGLELGYPESGSGSSIGAHSLVVEEQQENHGGAGLTHLDLAALDSTMRDVVSSWESVVGAVFASLIAVFLPITARTAQGLMCVRAGDGELRLAADLSVVCFDGTHGVMAVVLVPMAAFFCLGLPLWSTVVVVRTIRRRQVARALRSRRRGCGSE</sequence>
<evidence type="ECO:0000259" key="3">
    <source>
        <dbReference type="SMART" id="SM00032"/>
    </source>
</evidence>
<dbReference type="PANTHER" id="PTHR11319:SF35">
    <property type="entry name" value="OUTER MEMBRANE PROTEIN PMPC-RELATED"/>
    <property type="match status" value="1"/>
</dbReference>
<gene>
    <name evidence="4" type="ORF">AMSG_07471</name>
</gene>
<reference evidence="4 5" key="1">
    <citation type="submission" date="2010-05" db="EMBL/GenBank/DDBJ databases">
        <title>The Genome Sequence of Thecamonas trahens ATCC 50062.</title>
        <authorList>
            <consortium name="The Broad Institute Genome Sequencing Platform"/>
            <person name="Russ C."/>
            <person name="Cuomo C."/>
            <person name="Shea T."/>
            <person name="Young S.K."/>
            <person name="Zeng Q."/>
            <person name="Koehrsen M."/>
            <person name="Haas B."/>
            <person name="Borodovsky M."/>
            <person name="Guigo R."/>
            <person name="Alvarado L."/>
            <person name="Berlin A."/>
            <person name="Bochicchio J."/>
            <person name="Borenstein D."/>
            <person name="Chapman S."/>
            <person name="Chen Z."/>
            <person name="Freedman E."/>
            <person name="Gellesch M."/>
            <person name="Goldberg J."/>
            <person name="Griggs A."/>
            <person name="Gujja S."/>
            <person name="Heilman E."/>
            <person name="Heiman D."/>
            <person name="Hepburn T."/>
            <person name="Howarth C."/>
            <person name="Jen D."/>
            <person name="Larson L."/>
            <person name="Mehta T."/>
            <person name="Park D."/>
            <person name="Pearson M."/>
            <person name="Roberts A."/>
            <person name="Saif S."/>
            <person name="Shenoy N."/>
            <person name="Sisk P."/>
            <person name="Stolte C."/>
            <person name="Sykes S."/>
            <person name="Thomson T."/>
            <person name="Walk T."/>
            <person name="White J."/>
            <person name="Yandava C."/>
            <person name="Burger G."/>
            <person name="Gray M.W."/>
            <person name="Holland P.W.H."/>
            <person name="King N."/>
            <person name="Lang F.B.F."/>
            <person name="Roger A.J."/>
            <person name="Ruiz-Trillo I."/>
            <person name="Lander E."/>
            <person name="Nusbaum C."/>
        </authorList>
    </citation>
    <scope>NUCLEOTIDE SEQUENCE [LARGE SCALE GENOMIC DNA]</scope>
    <source>
        <strain evidence="4 5">ATCC 50062</strain>
    </source>
</reference>
<dbReference type="Proteomes" id="UP000054408">
    <property type="component" value="Unassembled WGS sequence"/>
</dbReference>
<feature type="transmembrane region" description="Helical" evidence="2">
    <location>
        <begin position="798"/>
        <end position="823"/>
    </location>
</feature>